<dbReference type="Proteomes" id="UP000829580">
    <property type="component" value="Chromosome"/>
</dbReference>
<gene>
    <name evidence="2" type="ORF">MNL13_06985</name>
</gene>
<keyword evidence="1" id="KW-0472">Membrane</keyword>
<name>A0ABY3VU80_9HYPH</name>
<feature type="transmembrane region" description="Helical" evidence="1">
    <location>
        <begin position="70"/>
        <end position="95"/>
    </location>
</feature>
<accession>A0ABY3VU80</accession>
<feature type="transmembrane region" description="Helical" evidence="1">
    <location>
        <begin position="12"/>
        <end position="29"/>
    </location>
</feature>
<feature type="transmembrane region" description="Helical" evidence="1">
    <location>
        <begin position="35"/>
        <end position="58"/>
    </location>
</feature>
<dbReference type="RefSeq" id="WP_241439173.1">
    <property type="nucleotide sequence ID" value="NZ_CP031844.2"/>
</dbReference>
<keyword evidence="1" id="KW-0812">Transmembrane</keyword>
<dbReference type="GeneID" id="71062013"/>
<evidence type="ECO:0000313" key="2">
    <source>
        <dbReference type="EMBL" id="UNF28937.1"/>
    </source>
</evidence>
<dbReference type="EMBL" id="CP093033">
    <property type="protein sequence ID" value="UNF28937.1"/>
    <property type="molecule type" value="Genomic_DNA"/>
</dbReference>
<evidence type="ECO:0000256" key="1">
    <source>
        <dbReference type="SAM" id="Phobius"/>
    </source>
</evidence>
<sequence length="113" mass="12562">MMRKFCHIVRGVFAGIFSVFIFTIFLILFNMRGPIHTALGVFGAVSGIGCILFFYGYFLQRREATADEAALSFTLLLAIGEGISYIFCMSASWGYDALLFRLAPPGYVLILPE</sequence>
<organism evidence="2 3">
    <name type="scientific">Bartonella krasnovii</name>
    <dbReference type="NCBI Taxonomy" id="2267275"/>
    <lineage>
        <taxon>Bacteria</taxon>
        <taxon>Pseudomonadati</taxon>
        <taxon>Pseudomonadota</taxon>
        <taxon>Alphaproteobacteria</taxon>
        <taxon>Hyphomicrobiales</taxon>
        <taxon>Bartonellaceae</taxon>
        <taxon>Bartonella</taxon>
    </lineage>
</organism>
<protein>
    <submittedName>
        <fullName evidence="2">Uncharacterized protein</fullName>
    </submittedName>
</protein>
<keyword evidence="3" id="KW-1185">Reference proteome</keyword>
<proteinExistence type="predicted"/>
<keyword evidence="1" id="KW-1133">Transmembrane helix</keyword>
<evidence type="ECO:0000313" key="3">
    <source>
        <dbReference type="Proteomes" id="UP000829580"/>
    </source>
</evidence>
<reference evidence="2 3" key="1">
    <citation type="submission" date="2022-02" db="EMBL/GenBank/DDBJ databases">
        <title>Genomic structural plasticity of rodent-associated Bartonella in nature.</title>
        <authorList>
            <person name="Sousa K.C.M."/>
            <person name="Gutierrez R."/>
            <person name="Yahalomi D."/>
            <person name="Shalit T."/>
            <person name="Markus B."/>
            <person name="Nachum-Biala Y."/>
            <person name="Hawlena H."/>
            <person name="Marcos-Hadad E."/>
            <person name="Hazkani-Covo E."/>
            <person name="Neves H.R."/>
            <person name="Covo S."/>
            <person name="Harrus S."/>
        </authorList>
    </citation>
    <scope>NUCLEOTIDE SEQUENCE [LARGE SCALE GENOMIC DNA]</scope>
    <source>
        <strain evidence="2 3">B35_1_2</strain>
    </source>
</reference>